<evidence type="ECO:0000256" key="2">
    <source>
        <dbReference type="PROSITE-ProRule" id="PRU00335"/>
    </source>
</evidence>
<gene>
    <name evidence="4" type="ORF">ACFFF6_19210</name>
</gene>
<dbReference type="RefSeq" id="WP_376983129.1">
    <property type="nucleotide sequence ID" value="NZ_JBHLSV010000039.1"/>
</dbReference>
<evidence type="ECO:0000259" key="3">
    <source>
        <dbReference type="PROSITE" id="PS50977"/>
    </source>
</evidence>
<evidence type="ECO:0000256" key="1">
    <source>
        <dbReference type="ARBA" id="ARBA00023125"/>
    </source>
</evidence>
<keyword evidence="5" id="KW-1185">Reference proteome</keyword>
<evidence type="ECO:0000313" key="4">
    <source>
        <dbReference type="EMBL" id="MFC0676085.1"/>
    </source>
</evidence>
<dbReference type="InterPro" id="IPR001647">
    <property type="entry name" value="HTH_TetR"/>
</dbReference>
<proteinExistence type="predicted"/>
<dbReference type="InterPro" id="IPR009057">
    <property type="entry name" value="Homeodomain-like_sf"/>
</dbReference>
<dbReference type="Proteomes" id="UP001589793">
    <property type="component" value="Unassembled WGS sequence"/>
</dbReference>
<feature type="DNA-binding region" description="H-T-H motif" evidence="2">
    <location>
        <begin position="28"/>
        <end position="47"/>
    </location>
</feature>
<dbReference type="SUPFAM" id="SSF46689">
    <property type="entry name" value="Homeodomain-like"/>
    <property type="match status" value="1"/>
</dbReference>
<feature type="domain" description="HTH tetR-type" evidence="3">
    <location>
        <begin position="6"/>
        <end position="65"/>
    </location>
</feature>
<dbReference type="Gene3D" id="1.10.357.10">
    <property type="entry name" value="Tetracycline Repressor, domain 2"/>
    <property type="match status" value="1"/>
</dbReference>
<keyword evidence="1 2" id="KW-0238">DNA-binding</keyword>
<dbReference type="PROSITE" id="PS50977">
    <property type="entry name" value="HTH_TETR_2"/>
    <property type="match status" value="1"/>
</dbReference>
<comment type="caution">
    <text evidence="4">The sequence shown here is derived from an EMBL/GenBank/DDBJ whole genome shotgun (WGS) entry which is preliminary data.</text>
</comment>
<name>A0ABV6RGI7_9MICO</name>
<sequence length="198" mass="21218">MARPARFTDDDILDGAARALARSGPAVTIAQIARTIDGPSGSIYHRFASREELLARLWLRAVGRFHEGLLEAYALPGTDAAIAAASRHVVAFCRTHPLDAGAMLLFRQSALVTTGPASVREEALHVNDAIDGGAEDLIVRRFGRSSPRRRQIFQVGTRLGPYGLVRPFIGGDIPDWLEDAAAASALAVMPLGDTAHQD</sequence>
<accession>A0ABV6RGI7</accession>
<evidence type="ECO:0000313" key="5">
    <source>
        <dbReference type="Proteomes" id="UP001589793"/>
    </source>
</evidence>
<organism evidence="4 5">
    <name type="scientific">Brachybacterium hainanense</name>
    <dbReference type="NCBI Taxonomy" id="1541174"/>
    <lineage>
        <taxon>Bacteria</taxon>
        <taxon>Bacillati</taxon>
        <taxon>Actinomycetota</taxon>
        <taxon>Actinomycetes</taxon>
        <taxon>Micrococcales</taxon>
        <taxon>Dermabacteraceae</taxon>
        <taxon>Brachybacterium</taxon>
    </lineage>
</organism>
<dbReference type="EMBL" id="JBHLSV010000039">
    <property type="protein sequence ID" value="MFC0676085.1"/>
    <property type="molecule type" value="Genomic_DNA"/>
</dbReference>
<reference evidence="4 5" key="1">
    <citation type="submission" date="2024-09" db="EMBL/GenBank/DDBJ databases">
        <authorList>
            <person name="Sun Q."/>
            <person name="Mori K."/>
        </authorList>
    </citation>
    <scope>NUCLEOTIDE SEQUENCE [LARGE SCALE GENOMIC DNA]</scope>
    <source>
        <strain evidence="4 5">CICC 10874</strain>
    </source>
</reference>
<dbReference type="Pfam" id="PF00440">
    <property type="entry name" value="TetR_N"/>
    <property type="match status" value="1"/>
</dbReference>
<protein>
    <submittedName>
        <fullName evidence="4">TetR/AcrR family transcriptional regulator</fullName>
    </submittedName>
</protein>